<evidence type="ECO:0000313" key="2">
    <source>
        <dbReference type="Proteomes" id="UP000245626"/>
    </source>
</evidence>
<feature type="non-terminal residue" evidence="1">
    <location>
        <position position="467"/>
    </location>
</feature>
<proteinExistence type="predicted"/>
<protein>
    <submittedName>
        <fullName evidence="1">Uncharacterized protein</fullName>
    </submittedName>
</protein>
<dbReference type="Proteomes" id="UP000245626">
    <property type="component" value="Unassembled WGS sequence"/>
</dbReference>
<accession>A0ACD0P268</accession>
<dbReference type="EMBL" id="KZ819790">
    <property type="protein sequence ID" value="PWN52213.1"/>
    <property type="molecule type" value="Genomic_DNA"/>
</dbReference>
<sequence>MNVETRPTATPLSPADPPPPPSSASNRNLPPNSNSESQIQASNSTPRVSLSITRPDRRSQNASSSSNTRVSREFSTKKHHARSSSLHRNANGQTETEVETRIGREKGRGGGGGGAARRSLSIMRRRSESVGGPVDPMQEPRRSIGKRPHEFGLAEKDPHKASDQAWWKHHRRAVPFAAPYPRSGIVLDRPATLKDWKVPGPLTFGHGQWWYLIVAQGFVACVISGAINFGVATAMYRSAPSINLWTFSRSTVAGDMGVTVIIQQIVSFIITSSLVHHDLAAGPIGPLRRPWPPLMHLPSTPEPGGHALGFKMPVEVKESGVACPMGRSEGKSKRNAWFWWIVRSVMMGSERNDILASGISWRQRLERLVWTAAQGFMLCCLTFWWYWPISIAIVSPIYEHRELAGTWVPMIIKLIYGGLLSLLTNPIMALMAMGAESSVRRCYPELPIWHPYGGQADFALWKLEQGI</sequence>
<evidence type="ECO:0000313" key="1">
    <source>
        <dbReference type="EMBL" id="PWN52213.1"/>
    </source>
</evidence>
<reference evidence="1 2" key="1">
    <citation type="journal article" date="2018" name="Mol. Biol. Evol.">
        <title>Broad Genomic Sampling Reveals a Smut Pathogenic Ancestry of the Fungal Clade Ustilaginomycotina.</title>
        <authorList>
            <person name="Kijpornyongpan T."/>
            <person name="Mondo S.J."/>
            <person name="Barry K."/>
            <person name="Sandor L."/>
            <person name="Lee J."/>
            <person name="Lipzen A."/>
            <person name="Pangilinan J."/>
            <person name="LaButti K."/>
            <person name="Hainaut M."/>
            <person name="Henrissat B."/>
            <person name="Grigoriev I.V."/>
            <person name="Spatafora J.W."/>
            <person name="Aime M.C."/>
        </authorList>
    </citation>
    <scope>NUCLEOTIDE SEQUENCE [LARGE SCALE GENOMIC DNA]</scope>
    <source>
        <strain evidence="1 2">SA 807</strain>
    </source>
</reference>
<name>A0ACD0P268_9BASI</name>
<keyword evidence="2" id="KW-1185">Reference proteome</keyword>
<gene>
    <name evidence="1" type="ORF">IE53DRAFT_312561</name>
</gene>
<organism evidence="1 2">
    <name type="scientific">Violaceomyces palustris</name>
    <dbReference type="NCBI Taxonomy" id="1673888"/>
    <lineage>
        <taxon>Eukaryota</taxon>
        <taxon>Fungi</taxon>
        <taxon>Dikarya</taxon>
        <taxon>Basidiomycota</taxon>
        <taxon>Ustilaginomycotina</taxon>
        <taxon>Ustilaginomycetes</taxon>
        <taxon>Violaceomycetales</taxon>
        <taxon>Violaceomycetaceae</taxon>
        <taxon>Violaceomyces</taxon>
    </lineage>
</organism>